<evidence type="ECO:0000256" key="5">
    <source>
        <dbReference type="ARBA" id="ARBA00023242"/>
    </source>
</evidence>
<dbReference type="GO" id="GO:0007094">
    <property type="term" value="P:mitotic spindle assembly checkpoint signaling"/>
    <property type="evidence" value="ECO:0007669"/>
    <property type="project" value="InterPro"/>
</dbReference>
<dbReference type="PANTHER" id="PTHR23168:SF0">
    <property type="entry name" value="MITOTIC SPINDLE ASSEMBLY CHECKPOINT PROTEIN MAD1"/>
    <property type="match status" value="1"/>
</dbReference>
<dbReference type="GO" id="GO:0072686">
    <property type="term" value="C:mitotic spindle"/>
    <property type="evidence" value="ECO:0007669"/>
    <property type="project" value="TreeGrafter"/>
</dbReference>
<keyword evidence="6" id="KW-0131">Cell cycle</keyword>
<dbReference type="GO" id="GO:0051315">
    <property type="term" value="P:attachment of mitotic spindle microtubules to kinetochore"/>
    <property type="evidence" value="ECO:0007669"/>
    <property type="project" value="TreeGrafter"/>
</dbReference>
<dbReference type="Proteomes" id="UP001190700">
    <property type="component" value="Unassembled WGS sequence"/>
</dbReference>
<keyword evidence="7" id="KW-0175">Coiled coil</keyword>
<evidence type="ECO:0000256" key="3">
    <source>
        <dbReference type="ARBA" id="ARBA00022618"/>
    </source>
</evidence>
<feature type="region of interest" description="Disordered" evidence="8">
    <location>
        <begin position="323"/>
        <end position="342"/>
    </location>
</feature>
<accession>A0AAE0FXF7</accession>
<feature type="coiled-coil region" evidence="7">
    <location>
        <begin position="544"/>
        <end position="614"/>
    </location>
</feature>
<dbReference type="GO" id="GO:0051301">
    <property type="term" value="P:cell division"/>
    <property type="evidence" value="ECO:0007669"/>
    <property type="project" value="UniProtKB-KW"/>
</dbReference>
<evidence type="ECO:0008006" key="11">
    <source>
        <dbReference type="Google" id="ProtNLM"/>
    </source>
</evidence>
<dbReference type="EMBL" id="LGRX02012622">
    <property type="protein sequence ID" value="KAK3267096.1"/>
    <property type="molecule type" value="Genomic_DNA"/>
</dbReference>
<dbReference type="PANTHER" id="PTHR23168">
    <property type="entry name" value="MITOTIC SPINDLE ASSEMBLY CHECKPOINT PROTEIN MAD1 MITOTIC ARREST DEFICIENT-LIKE PROTEIN 1"/>
    <property type="match status" value="1"/>
</dbReference>
<dbReference type="GO" id="GO:0000776">
    <property type="term" value="C:kinetochore"/>
    <property type="evidence" value="ECO:0007669"/>
    <property type="project" value="TreeGrafter"/>
</dbReference>
<evidence type="ECO:0000256" key="6">
    <source>
        <dbReference type="ARBA" id="ARBA00023306"/>
    </source>
</evidence>
<evidence type="ECO:0000256" key="4">
    <source>
        <dbReference type="ARBA" id="ARBA00022776"/>
    </source>
</evidence>
<evidence type="ECO:0000256" key="1">
    <source>
        <dbReference type="ARBA" id="ARBA00004123"/>
    </source>
</evidence>
<name>A0AAE0FXF7_9CHLO</name>
<reference evidence="9 10" key="1">
    <citation type="journal article" date="2015" name="Genome Biol. Evol.">
        <title>Comparative Genomics of a Bacterivorous Green Alga Reveals Evolutionary Causalities and Consequences of Phago-Mixotrophic Mode of Nutrition.</title>
        <authorList>
            <person name="Burns J.A."/>
            <person name="Paasch A."/>
            <person name="Narechania A."/>
            <person name="Kim E."/>
        </authorList>
    </citation>
    <scope>NUCLEOTIDE SEQUENCE [LARGE SCALE GENOMIC DNA]</scope>
    <source>
        <strain evidence="9 10">PLY_AMNH</strain>
    </source>
</reference>
<dbReference type="Gene3D" id="6.10.250.90">
    <property type="match status" value="1"/>
</dbReference>
<dbReference type="InterPro" id="IPR008672">
    <property type="entry name" value="Mad1"/>
</dbReference>
<dbReference type="Pfam" id="PF05557">
    <property type="entry name" value="MAD"/>
    <property type="match status" value="1"/>
</dbReference>
<feature type="coiled-coil region" evidence="7">
    <location>
        <begin position="428"/>
        <end position="462"/>
    </location>
</feature>
<feature type="coiled-coil region" evidence="7">
    <location>
        <begin position="252"/>
        <end position="286"/>
    </location>
</feature>
<evidence type="ECO:0000256" key="7">
    <source>
        <dbReference type="SAM" id="Coils"/>
    </source>
</evidence>
<evidence type="ECO:0000313" key="9">
    <source>
        <dbReference type="EMBL" id="KAK3267096.1"/>
    </source>
</evidence>
<keyword evidence="4" id="KW-0498">Mitosis</keyword>
<feature type="coiled-coil region" evidence="7">
    <location>
        <begin position="491"/>
        <end position="518"/>
    </location>
</feature>
<dbReference type="GO" id="GO:0005635">
    <property type="term" value="C:nuclear envelope"/>
    <property type="evidence" value="ECO:0007669"/>
    <property type="project" value="TreeGrafter"/>
</dbReference>
<keyword evidence="3" id="KW-0132">Cell division</keyword>
<organism evidence="9 10">
    <name type="scientific">Cymbomonas tetramitiformis</name>
    <dbReference type="NCBI Taxonomy" id="36881"/>
    <lineage>
        <taxon>Eukaryota</taxon>
        <taxon>Viridiplantae</taxon>
        <taxon>Chlorophyta</taxon>
        <taxon>Pyramimonadophyceae</taxon>
        <taxon>Pyramimonadales</taxon>
        <taxon>Pyramimonadaceae</taxon>
        <taxon>Cymbomonas</taxon>
    </lineage>
</organism>
<gene>
    <name evidence="9" type="ORF">CYMTET_24327</name>
</gene>
<sequence>MAGWGADGRAMTQQQLRASSRQQPYPLAILVRHQLMLLPGWLVHRTGAVVPDQVLDGRCGAGSFTGWALCCWLVHWTGAVVLARTLIGHCGAGSRTDRALWHGQPGASERLAGTGRDAARDAAEVRSRGCCCTEDASARAKCGCAEGEAGVSGGARGGAEKGITGLAAAEARAAAAEQSLVQWNSELIKLPGITHPSHLATKLMELQREAALAADKAGEKAAAAAIAAEAQKAAETDTALLAEKLRAQQAALDAAMETGHRAERQAALLQQEVESVQRRLISCQHELAVRGPGAAAVGRVAPTGGAEASEDQRVGAGFQLVQEAEASEDQPEAQEASEGSTGGCWPIAQEAEASEINGGSEASEDQRVWCWLSPVLEARGKRGGQVVTRLPFEELEASLSLVRHYLPKQTETQLKQADAAVHQSATSAAEARKEVVAGTQRADAAEARVRSLESEAGALAKVLPGLQLTCRVEGLPELPAPFPLLLEHSTADAAEARVRSLESEAGALAKEVAVLEKKVGGGDFNRATTKVLHFKMNPETETHQTDAEKEVIALRTENKELKASLINLEKRKGDPMDSDELRAEGGVAVGSAALAVAQAQHTVLEQRVAELEKREVRYKAVFKEQITNFREACFRLFGYKVDMQTEQGKGKVPLVAITSMFAVSNNEQLIFKLTQGGSMELQPNAYSMQPEMQKQVDTFVTKFRSIPAFIANLTMELFNKNTLQ</sequence>
<evidence type="ECO:0000256" key="2">
    <source>
        <dbReference type="ARBA" id="ARBA00008029"/>
    </source>
</evidence>
<evidence type="ECO:0000313" key="10">
    <source>
        <dbReference type="Proteomes" id="UP001190700"/>
    </source>
</evidence>
<protein>
    <recommendedName>
        <fullName evidence="11">Mitotic spindle assembly checkpoint protein MAD1</fullName>
    </recommendedName>
</protein>
<comment type="caution">
    <text evidence="9">The sequence shown here is derived from an EMBL/GenBank/DDBJ whole genome shotgun (WGS) entry which is preliminary data.</text>
</comment>
<comment type="similarity">
    <text evidence="2">Belongs to the MAD1 family.</text>
</comment>
<proteinExistence type="inferred from homology"/>
<comment type="subcellular location">
    <subcellularLocation>
        <location evidence="1">Nucleus</location>
    </subcellularLocation>
</comment>
<evidence type="ECO:0000256" key="8">
    <source>
        <dbReference type="SAM" id="MobiDB-lite"/>
    </source>
</evidence>
<dbReference type="SUPFAM" id="SSF75704">
    <property type="entry name" value="Mitotic arrest deficient-like 1, Mad1"/>
    <property type="match status" value="1"/>
</dbReference>
<dbReference type="AlphaFoldDB" id="A0AAE0FXF7"/>
<keyword evidence="10" id="KW-1185">Reference proteome</keyword>
<keyword evidence="5" id="KW-0539">Nucleus</keyword>
<dbReference type="Gene3D" id="3.30.457.60">
    <property type="match status" value="1"/>
</dbReference>